<name>A0ABV0U2M3_9TELE</name>
<gene>
    <name evidence="2" type="ORF">ILYODFUR_004422</name>
</gene>
<reference evidence="2 3" key="1">
    <citation type="submission" date="2021-06" db="EMBL/GenBank/DDBJ databases">
        <authorList>
            <person name="Palmer J.M."/>
        </authorList>
    </citation>
    <scope>NUCLEOTIDE SEQUENCE [LARGE SCALE GENOMIC DNA]</scope>
    <source>
        <strain evidence="3">if_2019</strain>
        <tissue evidence="2">Muscle</tissue>
    </source>
</reference>
<dbReference type="Proteomes" id="UP001482620">
    <property type="component" value="Unassembled WGS sequence"/>
</dbReference>
<organism evidence="2 3">
    <name type="scientific">Ilyodon furcidens</name>
    <name type="common">goldbreast splitfin</name>
    <dbReference type="NCBI Taxonomy" id="33524"/>
    <lineage>
        <taxon>Eukaryota</taxon>
        <taxon>Metazoa</taxon>
        <taxon>Chordata</taxon>
        <taxon>Craniata</taxon>
        <taxon>Vertebrata</taxon>
        <taxon>Euteleostomi</taxon>
        <taxon>Actinopterygii</taxon>
        <taxon>Neopterygii</taxon>
        <taxon>Teleostei</taxon>
        <taxon>Neoteleostei</taxon>
        <taxon>Acanthomorphata</taxon>
        <taxon>Ovalentaria</taxon>
        <taxon>Atherinomorphae</taxon>
        <taxon>Cyprinodontiformes</taxon>
        <taxon>Goodeidae</taxon>
        <taxon>Ilyodon</taxon>
    </lineage>
</organism>
<sequence>MQVLADADLQLKSISSQALQEHSSDHTLVCFSASALFMAARLLAQKAASRRLRVSFSPSLILSLRSLRLQDGWNFHKVQSILGAAITAVNHSDNICRPLPPRRLDGNGKGGQGAKSWPIKTAETGKS</sequence>
<dbReference type="EMBL" id="JAHRIQ010058169">
    <property type="protein sequence ID" value="MEQ2239430.1"/>
    <property type="molecule type" value="Genomic_DNA"/>
</dbReference>
<evidence type="ECO:0000313" key="2">
    <source>
        <dbReference type="EMBL" id="MEQ2239430.1"/>
    </source>
</evidence>
<evidence type="ECO:0000256" key="1">
    <source>
        <dbReference type="SAM" id="MobiDB-lite"/>
    </source>
</evidence>
<accession>A0ABV0U2M3</accession>
<comment type="caution">
    <text evidence="2">The sequence shown here is derived from an EMBL/GenBank/DDBJ whole genome shotgun (WGS) entry which is preliminary data.</text>
</comment>
<keyword evidence="3" id="KW-1185">Reference proteome</keyword>
<protein>
    <submittedName>
        <fullName evidence="2">Uncharacterized protein</fullName>
    </submittedName>
</protein>
<evidence type="ECO:0000313" key="3">
    <source>
        <dbReference type="Proteomes" id="UP001482620"/>
    </source>
</evidence>
<feature type="region of interest" description="Disordered" evidence="1">
    <location>
        <begin position="99"/>
        <end position="127"/>
    </location>
</feature>
<proteinExistence type="predicted"/>